<accession>A0A7T5UFC8</accession>
<evidence type="ECO:0000313" key="2">
    <source>
        <dbReference type="EMBL" id="QQG34666.1"/>
    </source>
</evidence>
<dbReference type="Pfam" id="PF01107">
    <property type="entry name" value="MP"/>
    <property type="match status" value="1"/>
</dbReference>
<organism evidence="2">
    <name type="scientific">Agave tequilana vitivirus 1</name>
    <dbReference type="NCBI Taxonomy" id="2794429"/>
    <lineage>
        <taxon>Viruses</taxon>
        <taxon>Riboviria</taxon>
        <taxon>Orthornavirae</taxon>
        <taxon>Kitrinoviricota</taxon>
        <taxon>Alsuviricetes</taxon>
        <taxon>Tymovirales</taxon>
        <taxon>Betaflexiviridae</taxon>
        <taxon>Trivirinae</taxon>
        <taxon>Vitivirus</taxon>
    </lineage>
</organism>
<reference evidence="2" key="1">
    <citation type="submission" date="2020-11" db="EMBL/GenBank/DDBJ databases">
        <authorList>
            <person name="Bejerman N."/>
        </authorList>
    </citation>
    <scope>NUCLEOTIDE SEQUENCE</scope>
    <source>
        <strain evidence="2">Tequi</strain>
    </source>
</reference>
<evidence type="ECO:0000256" key="1">
    <source>
        <dbReference type="SAM" id="MobiDB-lite"/>
    </source>
</evidence>
<feature type="compositionally biased region" description="Basic and acidic residues" evidence="1">
    <location>
        <begin position="248"/>
        <end position="259"/>
    </location>
</feature>
<feature type="region of interest" description="Disordered" evidence="1">
    <location>
        <begin position="248"/>
        <end position="269"/>
    </location>
</feature>
<name>A0A7T5UFC8_9VIRU</name>
<sequence>MTTSEVQVFKVKDRRNGIQDLKEFNSVVDKSKVYDSSSFHELFGPKRIYKSAVCREIEVVNGQVNTEIDLYSDETIQAINEEEYPFMHIGCIALGFMGLGRNMKGEFDVVVRDARLRVNKEICAFRFRCNDRVAAFVDFPDFCVATTDIQNGFTIQLSIISRGLEFLDGTHPLALNLVSVCRFMDDKLESKMLVKKHGKHMYQELCNTEILDPRVGRLQESKVMANNQIEGDTMRDVLETIRIIDERKRKEGSGTDPTERQSSWGQLGA</sequence>
<protein>
    <submittedName>
        <fullName evidence="2">MP</fullName>
    </submittedName>
</protein>
<dbReference type="InterPro" id="IPR028919">
    <property type="entry name" value="Viral_movement"/>
</dbReference>
<proteinExistence type="predicted"/>
<feature type="compositionally biased region" description="Polar residues" evidence="1">
    <location>
        <begin position="260"/>
        <end position="269"/>
    </location>
</feature>
<dbReference type="EMBL" id="MW328756">
    <property type="protein sequence ID" value="QQG34666.1"/>
    <property type="molecule type" value="Genomic_RNA"/>
</dbReference>